<dbReference type="Proteomes" id="UP001472677">
    <property type="component" value="Unassembled WGS sequence"/>
</dbReference>
<comment type="caution">
    <text evidence="2">The sequence shown here is derived from an EMBL/GenBank/DDBJ whole genome shotgun (WGS) entry which is preliminary data.</text>
</comment>
<feature type="compositionally biased region" description="Polar residues" evidence="1">
    <location>
        <begin position="248"/>
        <end position="263"/>
    </location>
</feature>
<accession>A0ABR2BIM1</accession>
<keyword evidence="3" id="KW-1185">Reference proteome</keyword>
<evidence type="ECO:0000313" key="3">
    <source>
        <dbReference type="Proteomes" id="UP001472677"/>
    </source>
</evidence>
<sequence>MASNSFLQHLSDLDFTNEEQGVVFTPPFKWNSTIDDSNLLIIGKLVSSRAIDDLAVYGDWLRYIPAKRQDLVSRSKDSIQYLDANSSTPNLTKTWKNPEPSKTDVVTNDDDQTLQPVNPSNLDTAAKEVANASKHDTDVESSNVVLSIAVTQPLVVLAAGKADASTNDDADDAATTVEEGVTLPTTPNSSPVNLIANGNATIPLTTAPTQNATITTSPILDNDMGKFLLPIWEVLAHFDDWMLNGSTNLAATNNTIPPTQASRGNKRRSSMPDTSMTKRSSPPPPSNVKAGMSNKKKISDRG</sequence>
<evidence type="ECO:0000313" key="2">
    <source>
        <dbReference type="EMBL" id="KAK8507006.1"/>
    </source>
</evidence>
<proteinExistence type="predicted"/>
<feature type="compositionally biased region" description="Polar residues" evidence="1">
    <location>
        <begin position="271"/>
        <end position="280"/>
    </location>
</feature>
<name>A0ABR2BIM1_9ROSI</name>
<feature type="region of interest" description="Disordered" evidence="1">
    <location>
        <begin position="248"/>
        <end position="302"/>
    </location>
</feature>
<gene>
    <name evidence="2" type="ORF">V6N12_041683</name>
</gene>
<feature type="region of interest" description="Disordered" evidence="1">
    <location>
        <begin position="87"/>
        <end position="119"/>
    </location>
</feature>
<dbReference type="EMBL" id="JBBPBM010000110">
    <property type="protein sequence ID" value="KAK8507006.1"/>
    <property type="molecule type" value="Genomic_DNA"/>
</dbReference>
<organism evidence="2 3">
    <name type="scientific">Hibiscus sabdariffa</name>
    <name type="common">roselle</name>
    <dbReference type="NCBI Taxonomy" id="183260"/>
    <lineage>
        <taxon>Eukaryota</taxon>
        <taxon>Viridiplantae</taxon>
        <taxon>Streptophyta</taxon>
        <taxon>Embryophyta</taxon>
        <taxon>Tracheophyta</taxon>
        <taxon>Spermatophyta</taxon>
        <taxon>Magnoliopsida</taxon>
        <taxon>eudicotyledons</taxon>
        <taxon>Gunneridae</taxon>
        <taxon>Pentapetalae</taxon>
        <taxon>rosids</taxon>
        <taxon>malvids</taxon>
        <taxon>Malvales</taxon>
        <taxon>Malvaceae</taxon>
        <taxon>Malvoideae</taxon>
        <taxon>Hibiscus</taxon>
    </lineage>
</organism>
<evidence type="ECO:0000256" key="1">
    <source>
        <dbReference type="SAM" id="MobiDB-lite"/>
    </source>
</evidence>
<reference evidence="2 3" key="1">
    <citation type="journal article" date="2024" name="G3 (Bethesda)">
        <title>Genome assembly of Hibiscus sabdariffa L. provides insights into metabolisms of medicinal natural products.</title>
        <authorList>
            <person name="Kim T."/>
        </authorList>
    </citation>
    <scope>NUCLEOTIDE SEQUENCE [LARGE SCALE GENOMIC DNA]</scope>
    <source>
        <strain evidence="2">TK-2024</strain>
        <tissue evidence="2">Old leaves</tissue>
    </source>
</reference>
<protein>
    <submittedName>
        <fullName evidence="2">Uncharacterized protein</fullName>
    </submittedName>
</protein>